<dbReference type="InterPro" id="IPR036390">
    <property type="entry name" value="WH_DNA-bd_sf"/>
</dbReference>
<name>A0A429GH73_9CREN</name>
<dbReference type="RefSeq" id="WP_125671999.1">
    <property type="nucleotide sequence ID" value="NZ_RCOS01000125.1"/>
</dbReference>
<dbReference type="PANTHER" id="PTHR33169">
    <property type="entry name" value="PADR-FAMILY TRANSCRIPTIONAL REGULATOR"/>
    <property type="match status" value="1"/>
</dbReference>
<dbReference type="OrthoDB" id="56053at2157"/>
<dbReference type="InterPro" id="IPR005149">
    <property type="entry name" value="Tscrpt_reg_PadR_N"/>
</dbReference>
<organism evidence="2 4">
    <name type="scientific">Candidatus Methanodesulfokora washburnensis</name>
    <dbReference type="NCBI Taxonomy" id="2478471"/>
    <lineage>
        <taxon>Archaea</taxon>
        <taxon>Thermoproteota</taxon>
        <taxon>Candidatus Korarchaeia</taxon>
        <taxon>Candidatus Korarchaeia incertae sedis</taxon>
        <taxon>Candidatus Methanodesulfokora</taxon>
    </lineage>
</organism>
<gene>
    <name evidence="2" type="ORF">D6D85_10935</name>
    <name evidence="3" type="ORF">EF810_00495</name>
</gene>
<sequence length="102" mass="11753">MTRPKRETEKVEDLVWKDLAPYIILALLEKEPMHGYGVKKKILELSHAKMGSTTIYAIIYSLMKLGLVEGVWQDRRKVYKLTDKGKYVLDISRKAISQTITA</sequence>
<dbReference type="Proteomes" id="UP000316217">
    <property type="component" value="Unassembled WGS sequence"/>
</dbReference>
<evidence type="ECO:0000313" key="5">
    <source>
        <dbReference type="Proteomes" id="UP000316217"/>
    </source>
</evidence>
<dbReference type="InterPro" id="IPR052509">
    <property type="entry name" value="Metal_resp_DNA-bind_regulator"/>
</dbReference>
<proteinExistence type="predicted"/>
<dbReference type="PANTHER" id="PTHR33169:SF14">
    <property type="entry name" value="TRANSCRIPTIONAL REGULATOR RV3488"/>
    <property type="match status" value="1"/>
</dbReference>
<dbReference type="Proteomes" id="UP000277582">
    <property type="component" value="Unassembled WGS sequence"/>
</dbReference>
<evidence type="ECO:0000259" key="1">
    <source>
        <dbReference type="Pfam" id="PF03551"/>
    </source>
</evidence>
<dbReference type="SUPFAM" id="SSF46785">
    <property type="entry name" value="Winged helix' DNA-binding domain"/>
    <property type="match status" value="1"/>
</dbReference>
<dbReference type="EMBL" id="RCOS01000125">
    <property type="protein sequence ID" value="RSN73233.1"/>
    <property type="molecule type" value="Genomic_DNA"/>
</dbReference>
<keyword evidence="4" id="KW-1185">Reference proteome</keyword>
<comment type="caution">
    <text evidence="2">The sequence shown here is derived from an EMBL/GenBank/DDBJ whole genome shotgun (WGS) entry which is preliminary data.</text>
</comment>
<reference evidence="2 4" key="1">
    <citation type="submission" date="2018-10" db="EMBL/GenBank/DDBJ databases">
        <title>Co-occurring genomic capacity for anaerobic methane metabolism and dissimilatory sulfite reduction discovered in the Korarchaeota.</title>
        <authorList>
            <person name="Mckay L.J."/>
            <person name="Dlakic M."/>
            <person name="Fields M.W."/>
            <person name="Delmont T.O."/>
            <person name="Eren A.M."/>
            <person name="Jay Z.J."/>
            <person name="Klingelsmith K.B."/>
            <person name="Rusch D.B."/>
            <person name="Inskeep W.P."/>
        </authorList>
    </citation>
    <scope>NUCLEOTIDE SEQUENCE [LARGE SCALE GENOMIC DNA]</scope>
    <source>
        <strain evidence="2 4">MDKW</strain>
    </source>
</reference>
<dbReference type="Gene3D" id="1.10.10.10">
    <property type="entry name" value="Winged helix-like DNA-binding domain superfamily/Winged helix DNA-binding domain"/>
    <property type="match status" value="1"/>
</dbReference>
<dbReference type="EMBL" id="RXII01000008">
    <property type="protein sequence ID" value="RZN63597.1"/>
    <property type="molecule type" value="Genomic_DNA"/>
</dbReference>
<dbReference type="InterPro" id="IPR036388">
    <property type="entry name" value="WH-like_DNA-bd_sf"/>
</dbReference>
<feature type="domain" description="Transcription regulator PadR N-terminal" evidence="1">
    <location>
        <begin position="24"/>
        <end position="89"/>
    </location>
</feature>
<evidence type="ECO:0000313" key="4">
    <source>
        <dbReference type="Proteomes" id="UP000277582"/>
    </source>
</evidence>
<reference evidence="3 5" key="2">
    <citation type="journal article" date="2019" name="Nat. Microbiol.">
        <title>Wide diversity of methane and short-chain alkane metabolisms in uncultured archaea.</title>
        <authorList>
            <person name="Borrel G."/>
            <person name="Adam P.S."/>
            <person name="McKay L.J."/>
            <person name="Chen L.X."/>
            <person name="Sierra-Garcia I.N."/>
            <person name="Sieber C.M."/>
            <person name="Letourneur Q."/>
            <person name="Ghozlane A."/>
            <person name="Andersen G.L."/>
            <person name="Li W.J."/>
            <person name="Hallam S.J."/>
            <person name="Muyzer G."/>
            <person name="de Oliveira V.M."/>
            <person name="Inskeep W.P."/>
            <person name="Banfield J.F."/>
            <person name="Gribaldo S."/>
        </authorList>
    </citation>
    <scope>NUCLEOTIDE SEQUENCE [LARGE SCALE GENOMIC DNA]</scope>
    <source>
        <strain evidence="3">NM4</strain>
    </source>
</reference>
<accession>A0A429GH73</accession>
<dbReference type="AlphaFoldDB" id="A0A429GH73"/>
<evidence type="ECO:0000313" key="3">
    <source>
        <dbReference type="EMBL" id="RZN63597.1"/>
    </source>
</evidence>
<evidence type="ECO:0000313" key="2">
    <source>
        <dbReference type="EMBL" id="RSN73233.1"/>
    </source>
</evidence>
<dbReference type="Pfam" id="PF03551">
    <property type="entry name" value="PadR"/>
    <property type="match status" value="1"/>
</dbReference>
<protein>
    <submittedName>
        <fullName evidence="2">PadR family transcriptional regulator</fullName>
    </submittedName>
</protein>